<dbReference type="InterPro" id="IPR045225">
    <property type="entry name" value="Uracil/uridine/allantoin_perm"/>
</dbReference>
<feature type="transmembrane region" description="Helical" evidence="7">
    <location>
        <begin position="191"/>
        <end position="212"/>
    </location>
</feature>
<dbReference type="FunCoup" id="A0A1E5RA43">
    <property type="interactions" value="72"/>
</dbReference>
<comment type="subcellular location">
    <subcellularLocation>
        <location evidence="1">Membrane</location>
        <topology evidence="1">Multi-pass membrane protein</topology>
    </subcellularLocation>
</comment>
<dbReference type="InterPro" id="IPR001248">
    <property type="entry name" value="Pur-cyt_permease"/>
</dbReference>
<comment type="caution">
    <text evidence="8">The sequence shown here is derived from an EMBL/GenBank/DDBJ whole genome shotgun (WGS) entry which is preliminary data.</text>
</comment>
<dbReference type="GO" id="GO:0015205">
    <property type="term" value="F:nucleobase transmembrane transporter activity"/>
    <property type="evidence" value="ECO:0007669"/>
    <property type="project" value="TreeGrafter"/>
</dbReference>
<evidence type="ECO:0000313" key="8">
    <source>
        <dbReference type="EMBL" id="OEJ83779.1"/>
    </source>
</evidence>
<feature type="transmembrane region" description="Helical" evidence="7">
    <location>
        <begin position="103"/>
        <end position="123"/>
    </location>
</feature>
<dbReference type="AlphaFoldDB" id="A0A1E5RA43"/>
<dbReference type="PANTHER" id="PTHR30618:SF15">
    <property type="entry name" value="NICOTINAMIDE RIBOSIDE TRANSPORTER 1-RELATED"/>
    <property type="match status" value="1"/>
</dbReference>
<reference evidence="9" key="1">
    <citation type="journal article" date="2016" name="Genome Announc.">
        <title>Genome sequences of three species of Hanseniaspora isolated from spontaneous wine fermentations.</title>
        <authorList>
            <person name="Sternes P.R."/>
            <person name="Lee D."/>
            <person name="Kutyna D.R."/>
            <person name="Borneman A.R."/>
        </authorList>
    </citation>
    <scope>NUCLEOTIDE SEQUENCE [LARGE SCALE GENOMIC DNA]</scope>
    <source>
        <strain evidence="9">AWRI3579</strain>
    </source>
</reference>
<organism evidence="8 9">
    <name type="scientific">Hanseniaspora osmophila</name>
    <dbReference type="NCBI Taxonomy" id="56408"/>
    <lineage>
        <taxon>Eukaryota</taxon>
        <taxon>Fungi</taxon>
        <taxon>Dikarya</taxon>
        <taxon>Ascomycota</taxon>
        <taxon>Saccharomycotina</taxon>
        <taxon>Saccharomycetes</taxon>
        <taxon>Saccharomycodales</taxon>
        <taxon>Saccharomycodaceae</taxon>
        <taxon>Hanseniaspora</taxon>
    </lineage>
</organism>
<evidence type="ECO:0000256" key="6">
    <source>
        <dbReference type="SAM" id="MobiDB-lite"/>
    </source>
</evidence>
<dbReference type="PANTHER" id="PTHR30618">
    <property type="entry name" value="NCS1 FAMILY PURINE/PYRIMIDINE TRANSPORTER"/>
    <property type="match status" value="1"/>
</dbReference>
<feature type="transmembrane region" description="Helical" evidence="7">
    <location>
        <begin position="476"/>
        <end position="502"/>
    </location>
</feature>
<dbReference type="InterPro" id="IPR012681">
    <property type="entry name" value="NCS1"/>
</dbReference>
<keyword evidence="5 7" id="KW-0472">Membrane</keyword>
<dbReference type="EMBL" id="LPNM01000008">
    <property type="protein sequence ID" value="OEJ83779.1"/>
    <property type="molecule type" value="Genomic_DNA"/>
</dbReference>
<evidence type="ECO:0000256" key="7">
    <source>
        <dbReference type="SAM" id="Phobius"/>
    </source>
</evidence>
<feature type="transmembrane region" description="Helical" evidence="7">
    <location>
        <begin position="68"/>
        <end position="91"/>
    </location>
</feature>
<dbReference type="InParanoid" id="A0A1E5RA43"/>
<protein>
    <submittedName>
        <fullName evidence="8">Thiamine transporter</fullName>
    </submittedName>
</protein>
<feature type="transmembrane region" description="Helical" evidence="7">
    <location>
        <begin position="446"/>
        <end position="464"/>
    </location>
</feature>
<keyword evidence="3 7" id="KW-0812">Transmembrane</keyword>
<comment type="similarity">
    <text evidence="2">Belongs to the purine-cytosine permease (2.A.39) family.</text>
</comment>
<sequence length="605" mass="67219">MQSFFKFLEIPHDKRTTISVLRNPDLLPIPTEHQTWGFFSNFAYWGLLSFNIGTYSAASAASGIGMSYANIILSYFVGDCLTLCFTIANSFQGLNYKVGYTLTSRFVFGIYGSGLGILIRILMSIVNYSCNAFMGAYTVNLMIESIFPQYLNMKNTLDHNVAMNTRELIGFIIFHGVCVVAYFFKPYKMNYLLIWSSVASMASFVGLCIYLTHLAGGVGDGFKGSSQTIHGATFAQQFVYMASYWFGSVSPGTTNQSDYSRFAKKPWAMSLGIALGLLIPTNVVPIMGVVGTSAALKAFPGTTADDVWMPNQMCELILENTYTKGARAGVFFCGLSWTASQLAYNISSCGVPAGFDASGIAPRYINVFRGAMACALLSWACQPWNFYNSSSTFLTVMSAFGVIMTPILSIMICDNFCIRRQRYAVSEGFKVKGEFYFTKGVNWRAMFSWAAATAPGLPGLYYQIHPDQKHSPGIDNFFYANSFVAFLISFFSYWILCLIWPLKITIKQDSKDYYNAFTEAQALKKGMIPYSQLTEEDLNEVGLSKGEDSASTVTESDSETSKRESMVYGKDEETDVKKSDLETEESPESKKKSGIFSSTGFKWFR</sequence>
<name>A0A1E5RA43_9ASCO</name>
<dbReference type="Gene3D" id="1.10.4160.10">
    <property type="entry name" value="Hydantoin permease"/>
    <property type="match status" value="1"/>
</dbReference>
<dbReference type="Proteomes" id="UP000095728">
    <property type="component" value="Unassembled WGS sequence"/>
</dbReference>
<feature type="transmembrane region" description="Helical" evidence="7">
    <location>
        <begin position="42"/>
        <end position="61"/>
    </location>
</feature>
<evidence type="ECO:0000256" key="2">
    <source>
        <dbReference type="ARBA" id="ARBA00008974"/>
    </source>
</evidence>
<feature type="transmembrane region" description="Helical" evidence="7">
    <location>
        <begin position="130"/>
        <end position="148"/>
    </location>
</feature>
<dbReference type="Pfam" id="PF02133">
    <property type="entry name" value="Transp_cyt_pur"/>
    <property type="match status" value="1"/>
</dbReference>
<feature type="compositionally biased region" description="Basic and acidic residues" evidence="6">
    <location>
        <begin position="559"/>
        <end position="591"/>
    </location>
</feature>
<keyword evidence="4 7" id="KW-1133">Transmembrane helix</keyword>
<feature type="transmembrane region" description="Helical" evidence="7">
    <location>
        <begin position="168"/>
        <end position="184"/>
    </location>
</feature>
<evidence type="ECO:0000256" key="4">
    <source>
        <dbReference type="ARBA" id="ARBA00022989"/>
    </source>
</evidence>
<evidence type="ECO:0000313" key="9">
    <source>
        <dbReference type="Proteomes" id="UP000095728"/>
    </source>
</evidence>
<evidence type="ECO:0000256" key="3">
    <source>
        <dbReference type="ARBA" id="ARBA00022692"/>
    </source>
</evidence>
<keyword evidence="9" id="KW-1185">Reference proteome</keyword>
<feature type="compositionally biased region" description="Polar residues" evidence="6">
    <location>
        <begin position="595"/>
        <end position="605"/>
    </location>
</feature>
<dbReference type="NCBIfam" id="TIGR00800">
    <property type="entry name" value="ncs1"/>
    <property type="match status" value="1"/>
</dbReference>
<gene>
    <name evidence="8" type="ORF">AWRI3579_g3012</name>
</gene>
<accession>A0A1E5RA43</accession>
<evidence type="ECO:0000256" key="1">
    <source>
        <dbReference type="ARBA" id="ARBA00004141"/>
    </source>
</evidence>
<evidence type="ECO:0000256" key="5">
    <source>
        <dbReference type="ARBA" id="ARBA00023136"/>
    </source>
</evidence>
<proteinExistence type="inferred from homology"/>
<feature type="transmembrane region" description="Helical" evidence="7">
    <location>
        <begin position="393"/>
        <end position="413"/>
    </location>
</feature>
<feature type="region of interest" description="Disordered" evidence="6">
    <location>
        <begin position="541"/>
        <end position="605"/>
    </location>
</feature>
<dbReference type="GO" id="GO:0005886">
    <property type="term" value="C:plasma membrane"/>
    <property type="evidence" value="ECO:0007669"/>
    <property type="project" value="TreeGrafter"/>
</dbReference>
<feature type="transmembrane region" description="Helical" evidence="7">
    <location>
        <begin position="267"/>
        <end position="290"/>
    </location>
</feature>
<dbReference type="OrthoDB" id="2018619at2759"/>